<evidence type="ECO:0000259" key="3">
    <source>
        <dbReference type="SMART" id="SM00642"/>
    </source>
</evidence>
<dbReference type="InterPro" id="IPR017853">
    <property type="entry name" value="GH"/>
</dbReference>
<protein>
    <submittedName>
        <fullName evidence="4">Oligo-1,6-glucosidase/alpha-glucosidase</fullName>
    </submittedName>
</protein>
<accession>A0ABY1QL12</accession>
<dbReference type="Pfam" id="PF00128">
    <property type="entry name" value="Alpha-amylase"/>
    <property type="match status" value="1"/>
</dbReference>
<comment type="similarity">
    <text evidence="1">Belongs to the glycosyl hydrolase 13 family.</text>
</comment>
<dbReference type="SMART" id="SM00642">
    <property type="entry name" value="Aamy"/>
    <property type="match status" value="1"/>
</dbReference>
<comment type="caution">
    <text evidence="4">The sequence shown here is derived from an EMBL/GenBank/DDBJ whole genome shotgun (WGS) entry which is preliminary data.</text>
</comment>
<dbReference type="EMBL" id="FXUI01000006">
    <property type="protein sequence ID" value="SMP72024.1"/>
    <property type="molecule type" value="Genomic_DNA"/>
</dbReference>
<dbReference type="PANTHER" id="PTHR10357">
    <property type="entry name" value="ALPHA-AMYLASE FAMILY MEMBER"/>
    <property type="match status" value="1"/>
</dbReference>
<dbReference type="Gene3D" id="3.90.400.10">
    <property type="entry name" value="Oligo-1,6-glucosidase, Domain 2"/>
    <property type="match status" value="1"/>
</dbReference>
<proteinExistence type="inferred from homology"/>
<sequence>MQRRFAGEQRASELPSPSGFTLHMMRERQIPWWERGVIYQIYPRSFQDSNDDGIGDLAGIEARLDYVAALGVDAIWLSPIYPSPMADFGYDVADYCDIDPIFGDLEAFDRLIAAVHARGLKLLLDFVPNHTSDRHPWFIESRSSRDNPKRDWYIWRDPAPGGGVPNNWISDFGGSSWEWDEATGQYYLHAFLKEQPDLNWRNPEVRAAMSDVLHFWLGRGVDGFRIDVLWHIVKHQAFPDNPLNPDWTPDVTERDRLLQHFSTDQPEAHEISAEMRALAEDYGERLLVGEIFLPAERHARWYGTPERPQVHLPFNFHLIESPWDAAHLRAVIEDYEASLPGFGWPNWVIGSHDAPRIAARIGEAQARVAAMLLLTLRGTPTLYEGDELGIGHVTIPPERMRDPQHFRQPSLNIGRDRSRTPMPWDASPHAGFSTCEPWLPLNDDWPTRNVAAQERDPGSMLNFYRHLLALRRAHPALSVGSFTMEKAEGDVLSYVRQHEGERLRVLLNLGPEPVQPLTRQAESVRDVLASTLQARPYDGTLLPDEGLILSLAPEA</sequence>
<dbReference type="SUPFAM" id="SSF51445">
    <property type="entry name" value="(Trans)glycosidases"/>
    <property type="match status" value="1"/>
</dbReference>
<dbReference type="InterPro" id="IPR006047">
    <property type="entry name" value="GH13_cat_dom"/>
</dbReference>
<dbReference type="Proteomes" id="UP001157910">
    <property type="component" value="Unassembled WGS sequence"/>
</dbReference>
<dbReference type="Gene3D" id="3.20.20.80">
    <property type="entry name" value="Glycosidases"/>
    <property type="match status" value="2"/>
</dbReference>
<keyword evidence="5" id="KW-1185">Reference proteome</keyword>
<dbReference type="CDD" id="cd11331">
    <property type="entry name" value="AmyAc_OligoGlu_like"/>
    <property type="match status" value="1"/>
</dbReference>
<feature type="domain" description="Glycosyl hydrolase family 13 catalytic" evidence="3">
    <location>
        <begin position="40"/>
        <end position="419"/>
    </location>
</feature>
<evidence type="ECO:0000313" key="5">
    <source>
        <dbReference type="Proteomes" id="UP001157910"/>
    </source>
</evidence>
<dbReference type="SUPFAM" id="SSF51011">
    <property type="entry name" value="Glycosyl hydrolase domain"/>
    <property type="match status" value="1"/>
</dbReference>
<feature type="region of interest" description="Disordered" evidence="2">
    <location>
        <begin position="396"/>
        <end position="420"/>
    </location>
</feature>
<evidence type="ECO:0000256" key="1">
    <source>
        <dbReference type="ARBA" id="ARBA00008061"/>
    </source>
</evidence>
<reference evidence="4 5" key="1">
    <citation type="submission" date="2017-05" db="EMBL/GenBank/DDBJ databases">
        <authorList>
            <person name="Varghese N."/>
            <person name="Submissions S."/>
        </authorList>
    </citation>
    <scope>NUCLEOTIDE SEQUENCE [LARGE SCALE GENOMIC DNA]</scope>
    <source>
        <strain evidence="4 5">SM16</strain>
    </source>
</reference>
<organism evidence="4 5">
    <name type="scientific">Novosphingobium panipatense</name>
    <dbReference type="NCBI Taxonomy" id="428991"/>
    <lineage>
        <taxon>Bacteria</taxon>
        <taxon>Pseudomonadati</taxon>
        <taxon>Pseudomonadota</taxon>
        <taxon>Alphaproteobacteria</taxon>
        <taxon>Sphingomonadales</taxon>
        <taxon>Sphingomonadaceae</taxon>
        <taxon>Novosphingobium</taxon>
    </lineage>
</organism>
<dbReference type="InterPro" id="IPR045857">
    <property type="entry name" value="O16G_dom_2"/>
</dbReference>
<name>A0ABY1QL12_9SPHN</name>
<evidence type="ECO:0000313" key="4">
    <source>
        <dbReference type="EMBL" id="SMP72024.1"/>
    </source>
</evidence>
<evidence type="ECO:0000256" key="2">
    <source>
        <dbReference type="SAM" id="MobiDB-lite"/>
    </source>
</evidence>
<dbReference type="PANTHER" id="PTHR10357:SF179">
    <property type="entry name" value="NEUTRAL AND BASIC AMINO ACID TRANSPORT PROTEIN RBAT"/>
    <property type="match status" value="1"/>
</dbReference>
<gene>
    <name evidence="4" type="ORF">SAMN06296065_106108</name>
</gene>